<proteinExistence type="predicted"/>
<keyword evidence="3" id="KW-1185">Reference proteome</keyword>
<dbReference type="Proteomes" id="UP000886595">
    <property type="component" value="Unassembled WGS sequence"/>
</dbReference>
<gene>
    <name evidence="2" type="ORF">Bca52824_027462</name>
</gene>
<organism evidence="2 3">
    <name type="scientific">Brassica carinata</name>
    <name type="common">Ethiopian mustard</name>
    <name type="synonym">Abyssinian cabbage</name>
    <dbReference type="NCBI Taxonomy" id="52824"/>
    <lineage>
        <taxon>Eukaryota</taxon>
        <taxon>Viridiplantae</taxon>
        <taxon>Streptophyta</taxon>
        <taxon>Embryophyta</taxon>
        <taxon>Tracheophyta</taxon>
        <taxon>Spermatophyta</taxon>
        <taxon>Magnoliopsida</taxon>
        <taxon>eudicotyledons</taxon>
        <taxon>Gunneridae</taxon>
        <taxon>Pentapetalae</taxon>
        <taxon>rosids</taxon>
        <taxon>malvids</taxon>
        <taxon>Brassicales</taxon>
        <taxon>Brassicaceae</taxon>
        <taxon>Brassiceae</taxon>
        <taxon>Brassica</taxon>
    </lineage>
</organism>
<dbReference type="AlphaFoldDB" id="A0A8X7VAI2"/>
<evidence type="ECO:0000313" key="2">
    <source>
        <dbReference type="EMBL" id="KAG2307714.1"/>
    </source>
</evidence>
<feature type="compositionally biased region" description="Low complexity" evidence="1">
    <location>
        <begin position="8"/>
        <end position="20"/>
    </location>
</feature>
<accession>A0A8X7VAI2</accession>
<name>A0A8X7VAI2_BRACI</name>
<feature type="region of interest" description="Disordered" evidence="1">
    <location>
        <begin position="1"/>
        <end position="41"/>
    </location>
</feature>
<evidence type="ECO:0000256" key="1">
    <source>
        <dbReference type="SAM" id="MobiDB-lite"/>
    </source>
</evidence>
<reference evidence="2 3" key="1">
    <citation type="submission" date="2020-02" db="EMBL/GenBank/DDBJ databases">
        <authorList>
            <person name="Ma Q."/>
            <person name="Huang Y."/>
            <person name="Song X."/>
            <person name="Pei D."/>
        </authorList>
    </citation>
    <scope>NUCLEOTIDE SEQUENCE [LARGE SCALE GENOMIC DNA]</scope>
    <source>
        <strain evidence="2">Sxm20200214</strain>
        <tissue evidence="2">Leaf</tissue>
    </source>
</reference>
<comment type="caution">
    <text evidence="2">The sequence shown here is derived from an EMBL/GenBank/DDBJ whole genome shotgun (WGS) entry which is preliminary data.</text>
</comment>
<evidence type="ECO:0000313" key="3">
    <source>
        <dbReference type="Proteomes" id="UP000886595"/>
    </source>
</evidence>
<sequence length="124" mass="13958">MSPTQAASRLVSSSKSLESSGYRVKCKNDSDKRSRRKRRRCNLKITARVKLKAGVRSPELRNYTTETRNAHKSRMPSEGNKRAQVPSKDEGEWKKDKCSNDIIVGDKDIEAQSSQGQSLEQSVC</sequence>
<feature type="compositionally biased region" description="Basic and acidic residues" evidence="1">
    <location>
        <begin position="87"/>
        <end position="97"/>
    </location>
</feature>
<dbReference type="EMBL" id="JAAMPC010000006">
    <property type="protein sequence ID" value="KAG2307714.1"/>
    <property type="molecule type" value="Genomic_DNA"/>
</dbReference>
<protein>
    <submittedName>
        <fullName evidence="2">Uncharacterized protein</fullName>
    </submittedName>
</protein>
<feature type="region of interest" description="Disordered" evidence="1">
    <location>
        <begin position="58"/>
        <end position="97"/>
    </location>
</feature>